<evidence type="ECO:0000256" key="3">
    <source>
        <dbReference type="ARBA" id="ARBA00023004"/>
    </source>
</evidence>
<evidence type="ECO:0000256" key="1">
    <source>
        <dbReference type="ARBA" id="ARBA00022723"/>
    </source>
</evidence>
<sequence length="256" mass="28641">MKCPTCPHVCKRLPFRVPPRDHLADSATAGYDQKRELKQFDDTKARVKGLVNAGITAIPRFFHFPASSLTFRPATTARFSSIPIIDLSVPCPNTVELVSAATREWGFFQVINHGIPLDKISSVLFAVQAFNELPTETKSTYYTHDESLSVIFNTNFDLYESIAAFWRDTLRVVTTSMPPDTALKLEVCQEELLAWAEAAWGLAARLMELLSKGLGVAAGRLEELSYLEGRVLIAHYCLYCLQPELSSPQCHLLNLY</sequence>
<keyword evidence="3" id="KW-0408">Iron</keyword>
<gene>
    <name evidence="5" type="ORF">Taro_019870</name>
</gene>
<evidence type="ECO:0000259" key="4">
    <source>
        <dbReference type="Pfam" id="PF14226"/>
    </source>
</evidence>
<dbReference type="Pfam" id="PF14226">
    <property type="entry name" value="DIOX_N"/>
    <property type="match status" value="1"/>
</dbReference>
<dbReference type="InterPro" id="IPR027443">
    <property type="entry name" value="IPNS-like_sf"/>
</dbReference>
<protein>
    <recommendedName>
        <fullName evidence="4">Non-haem dioxygenase N-terminal domain-containing protein</fullName>
    </recommendedName>
</protein>
<evidence type="ECO:0000256" key="2">
    <source>
        <dbReference type="ARBA" id="ARBA00023002"/>
    </source>
</evidence>
<name>A0A843UUZ6_COLES</name>
<keyword evidence="1" id="KW-0479">Metal-binding</keyword>
<dbReference type="GO" id="GO:0046872">
    <property type="term" value="F:metal ion binding"/>
    <property type="evidence" value="ECO:0007669"/>
    <property type="project" value="UniProtKB-KW"/>
</dbReference>
<dbReference type="GO" id="GO:0016491">
    <property type="term" value="F:oxidoreductase activity"/>
    <property type="evidence" value="ECO:0007669"/>
    <property type="project" value="UniProtKB-KW"/>
</dbReference>
<reference evidence="5" key="1">
    <citation type="submission" date="2017-07" db="EMBL/GenBank/DDBJ databases">
        <title>Taro Niue Genome Assembly and Annotation.</title>
        <authorList>
            <person name="Atibalentja N."/>
            <person name="Keating K."/>
            <person name="Fields C.J."/>
        </authorList>
    </citation>
    <scope>NUCLEOTIDE SEQUENCE</scope>
    <source>
        <strain evidence="5">Niue_2</strain>
        <tissue evidence="5">Leaf</tissue>
    </source>
</reference>
<dbReference type="SUPFAM" id="SSF51197">
    <property type="entry name" value="Clavaminate synthase-like"/>
    <property type="match status" value="1"/>
</dbReference>
<dbReference type="InterPro" id="IPR026992">
    <property type="entry name" value="DIOX_N"/>
</dbReference>
<feature type="domain" description="Non-haem dioxygenase N-terminal" evidence="4">
    <location>
        <begin position="82"/>
        <end position="173"/>
    </location>
</feature>
<dbReference type="Gene3D" id="2.60.120.330">
    <property type="entry name" value="B-lactam Antibiotic, Isopenicillin N Synthase, Chain"/>
    <property type="match status" value="1"/>
</dbReference>
<dbReference type="AlphaFoldDB" id="A0A843UUZ6"/>
<dbReference type="PANTHER" id="PTHR10209">
    <property type="entry name" value="OXIDOREDUCTASE, 2OG-FE II OXYGENASE FAMILY PROTEIN"/>
    <property type="match status" value="1"/>
</dbReference>
<organism evidence="5 6">
    <name type="scientific">Colocasia esculenta</name>
    <name type="common">Wild taro</name>
    <name type="synonym">Arum esculentum</name>
    <dbReference type="NCBI Taxonomy" id="4460"/>
    <lineage>
        <taxon>Eukaryota</taxon>
        <taxon>Viridiplantae</taxon>
        <taxon>Streptophyta</taxon>
        <taxon>Embryophyta</taxon>
        <taxon>Tracheophyta</taxon>
        <taxon>Spermatophyta</taxon>
        <taxon>Magnoliopsida</taxon>
        <taxon>Liliopsida</taxon>
        <taxon>Araceae</taxon>
        <taxon>Aroideae</taxon>
        <taxon>Colocasieae</taxon>
        <taxon>Colocasia</taxon>
    </lineage>
</organism>
<evidence type="ECO:0000313" key="6">
    <source>
        <dbReference type="Proteomes" id="UP000652761"/>
    </source>
</evidence>
<proteinExistence type="predicted"/>
<keyword evidence="2" id="KW-0560">Oxidoreductase</keyword>
<dbReference type="OrthoDB" id="288590at2759"/>
<comment type="caution">
    <text evidence="5">The sequence shown here is derived from an EMBL/GenBank/DDBJ whole genome shotgun (WGS) entry which is preliminary data.</text>
</comment>
<dbReference type="EMBL" id="NMUH01000970">
    <property type="protein sequence ID" value="MQL87341.1"/>
    <property type="molecule type" value="Genomic_DNA"/>
</dbReference>
<evidence type="ECO:0000313" key="5">
    <source>
        <dbReference type="EMBL" id="MQL87341.1"/>
    </source>
</evidence>
<keyword evidence="6" id="KW-1185">Reference proteome</keyword>
<accession>A0A843UUZ6</accession>
<dbReference type="PANTHER" id="PTHR10209:SF751">
    <property type="entry name" value="OS06G0255100 PROTEIN"/>
    <property type="match status" value="1"/>
</dbReference>
<dbReference type="Proteomes" id="UP000652761">
    <property type="component" value="Unassembled WGS sequence"/>
</dbReference>